<dbReference type="GO" id="GO:0016226">
    <property type="term" value="P:iron-sulfur cluster assembly"/>
    <property type="evidence" value="ECO:0007669"/>
    <property type="project" value="InterPro"/>
</dbReference>
<name>M1YUS4_NITG3</name>
<dbReference type="NCBIfam" id="TIGR01981">
    <property type="entry name" value="sufD"/>
    <property type="match status" value="1"/>
</dbReference>
<dbReference type="AlphaFoldDB" id="M1YUS4"/>
<evidence type="ECO:0000259" key="3">
    <source>
        <dbReference type="Pfam" id="PF19295"/>
    </source>
</evidence>
<dbReference type="FunCoup" id="M1YUS4">
    <property type="interactions" value="340"/>
</dbReference>
<dbReference type="InterPro" id="IPR055346">
    <property type="entry name" value="Fe-S_cluster_assembly_SufBD"/>
</dbReference>
<evidence type="ECO:0000256" key="1">
    <source>
        <dbReference type="ARBA" id="ARBA00043967"/>
    </source>
</evidence>
<evidence type="ECO:0000259" key="2">
    <source>
        <dbReference type="Pfam" id="PF01458"/>
    </source>
</evidence>
<protein>
    <submittedName>
        <fullName evidence="4">Putative Iron-sulfur cluster assembly protein SufD</fullName>
    </submittedName>
</protein>
<sequence>MSTTLDVISESEQAVLDLHKEFLKDSDPALKPLNEAGIRRFEAVKFPHRKHEMYTFVNTHDLTETRFQLTGHAAADAKEVQAAVYPSCQDRVIVFVNGVYDEKLSNTSGLEAEVKITPLVQAIQDEAVQEYLLATVEEENDVFAALNSGFAKDGLVVSVAEKAVIEKPLQVLYVSTGTDNGTVASHPRLLVKLQPRAEFKLAVKFIGQGAGYFVNAVQDFLVDPDAGLTYWQVQRDDPAVWHMSKTRVHLHRNSRFVCTNGSSGSRLARHHYEVRLKDEGAELNMNGISVLENEEQAHNFVRVHHEAPHCTSNQFFRNVINNKARSSFDGTVIVDKGAQLTNSDQLINNLMLSDDGKADAKPNLMIFADDVKCTHGATVGQIDEDQLFYLKTRGLSEAVGKSILTKSFVTSIIDAVPFEDVVRDFNQYLLKKLEADNV</sequence>
<reference evidence="4 5" key="1">
    <citation type="journal article" date="2013" name="Front. Microbiol.">
        <title>The genome of Nitrospina gracilis illuminates the metabolism and evolution of the major marine nitrite oxidizer.</title>
        <authorList>
            <person name="Luecker S."/>
            <person name="Nowka B."/>
            <person name="Rattei T."/>
            <person name="Spieck E."/>
            <person name="and Daims H."/>
        </authorList>
    </citation>
    <scope>NUCLEOTIDE SEQUENCE [LARGE SCALE GENOMIC DNA]</scope>
    <source>
        <strain evidence="4 5">3/211</strain>
    </source>
</reference>
<evidence type="ECO:0000313" key="5">
    <source>
        <dbReference type="Proteomes" id="UP000011704"/>
    </source>
</evidence>
<dbReference type="SUPFAM" id="SSF101960">
    <property type="entry name" value="Stabilizer of iron transporter SufD"/>
    <property type="match status" value="1"/>
</dbReference>
<dbReference type="OrthoDB" id="9803529at2"/>
<dbReference type="PANTHER" id="PTHR43575">
    <property type="entry name" value="PROTEIN ABCI7, CHLOROPLASTIC"/>
    <property type="match status" value="1"/>
</dbReference>
<feature type="domain" description="SUF system FeS cluster assembly SufBD core" evidence="2">
    <location>
        <begin position="180"/>
        <end position="408"/>
    </location>
</feature>
<dbReference type="RefSeq" id="WP_005005656.1">
    <property type="nucleotide sequence ID" value="NZ_HG422173.1"/>
</dbReference>
<accession>M1YUS4</accession>
<dbReference type="HOGENOM" id="CLU_026231_5_2_0"/>
<dbReference type="InterPro" id="IPR045595">
    <property type="entry name" value="SufBD_N"/>
</dbReference>
<dbReference type="InterPro" id="IPR037284">
    <property type="entry name" value="SUF_FeS_clus_asmbl_SufBD_sf"/>
</dbReference>
<dbReference type="PANTHER" id="PTHR43575:SF1">
    <property type="entry name" value="PROTEIN ABCI7, CHLOROPLASTIC"/>
    <property type="match status" value="1"/>
</dbReference>
<organism evidence="4 5">
    <name type="scientific">Nitrospina gracilis (strain 3/211)</name>
    <dbReference type="NCBI Taxonomy" id="1266370"/>
    <lineage>
        <taxon>Bacteria</taxon>
        <taxon>Pseudomonadati</taxon>
        <taxon>Nitrospinota/Tectimicrobiota group</taxon>
        <taxon>Nitrospinota</taxon>
        <taxon>Nitrospinia</taxon>
        <taxon>Nitrospinales</taxon>
        <taxon>Nitrospinaceae</taxon>
        <taxon>Nitrospina</taxon>
    </lineage>
</organism>
<dbReference type="Proteomes" id="UP000011704">
    <property type="component" value="Unassembled WGS sequence"/>
</dbReference>
<dbReference type="InterPro" id="IPR000825">
    <property type="entry name" value="SUF_FeS_clus_asmbl_SufBD_core"/>
</dbReference>
<comment type="similarity">
    <text evidence="1">Belongs to the iron-sulfur cluster assembly SufBD family.</text>
</comment>
<dbReference type="InterPro" id="IPR011542">
    <property type="entry name" value="SUF_FeS_clus_asmbl_SufD"/>
</dbReference>
<proteinExistence type="inferred from homology"/>
<keyword evidence="5" id="KW-1185">Reference proteome</keyword>
<evidence type="ECO:0000313" key="4">
    <source>
        <dbReference type="EMBL" id="CCQ89338.1"/>
    </source>
</evidence>
<comment type="caution">
    <text evidence="4">The sequence shown here is derived from an EMBL/GenBank/DDBJ whole genome shotgun (WGS) entry which is preliminary data.</text>
</comment>
<gene>
    <name evidence="4" type="ORF">NITGR_1010053</name>
</gene>
<feature type="domain" description="SUF system FeS cluster assembly SufBD N-terminal" evidence="3">
    <location>
        <begin position="24"/>
        <end position="171"/>
    </location>
</feature>
<dbReference type="Pfam" id="PF19295">
    <property type="entry name" value="SufBD_N"/>
    <property type="match status" value="1"/>
</dbReference>
<dbReference type="InParanoid" id="M1YUS4"/>
<dbReference type="EMBL" id="CAQJ01000004">
    <property type="protein sequence ID" value="CCQ89338.1"/>
    <property type="molecule type" value="Genomic_DNA"/>
</dbReference>
<dbReference type="STRING" id="1266370.NITGR_1010053"/>
<dbReference type="Pfam" id="PF01458">
    <property type="entry name" value="SUFBD_core"/>
    <property type="match status" value="1"/>
</dbReference>